<accession>A0A6J7P5E4</accession>
<sequence>MTTLTSPHDLLAAVPFLIGYHPSDSLVLITVNQNRLGMAMRIDYPIAVPAIAYQELFSHISREECDGLLIVAYAPTKAKDSEAILAQLKDCASQSGIPIRESIVVQNSRWRSLFCEDFECCPPEGSELPEINSSRVAVEQVADGNPMPHKDLADLVNSLAPLPIASDSEFIAQVEAARMSDEDPELKIKQRAGAQAVDQLMSNFKMENSELIAQVLGALCDIQVRDYALGLHREENIDHYWSNWRYLLRLAPAGFVAPVATIFAAISYERGYGAIAQKGLDRAFSDEAMYSLAGLLRRVFAAGWPPTALTQMRAELHPKVCDVIFGN</sequence>
<dbReference type="Pfam" id="PF13830">
    <property type="entry name" value="DUF4192"/>
    <property type="match status" value="1"/>
</dbReference>
<dbReference type="InterPro" id="IPR025447">
    <property type="entry name" value="DUF4192"/>
</dbReference>
<gene>
    <name evidence="1" type="ORF">UFOPK4049_00274</name>
</gene>
<dbReference type="EMBL" id="CAFBPB010000022">
    <property type="protein sequence ID" value="CAB4998383.1"/>
    <property type="molecule type" value="Genomic_DNA"/>
</dbReference>
<protein>
    <submittedName>
        <fullName evidence="1">Unannotated protein</fullName>
    </submittedName>
</protein>
<dbReference type="AlphaFoldDB" id="A0A6J7P5E4"/>
<proteinExistence type="predicted"/>
<organism evidence="1">
    <name type="scientific">freshwater metagenome</name>
    <dbReference type="NCBI Taxonomy" id="449393"/>
    <lineage>
        <taxon>unclassified sequences</taxon>
        <taxon>metagenomes</taxon>
        <taxon>ecological metagenomes</taxon>
    </lineage>
</organism>
<reference evidence="1" key="1">
    <citation type="submission" date="2020-05" db="EMBL/GenBank/DDBJ databases">
        <authorList>
            <person name="Chiriac C."/>
            <person name="Salcher M."/>
            <person name="Ghai R."/>
            <person name="Kavagutti S V."/>
        </authorList>
    </citation>
    <scope>NUCLEOTIDE SEQUENCE</scope>
</reference>
<evidence type="ECO:0000313" key="1">
    <source>
        <dbReference type="EMBL" id="CAB4998383.1"/>
    </source>
</evidence>
<name>A0A6J7P5E4_9ZZZZ</name>